<feature type="transmembrane region" description="Helical" evidence="2">
    <location>
        <begin position="123"/>
        <end position="140"/>
    </location>
</feature>
<name>E2Q8A3_STRCL</name>
<sequence length="670" mass="71328">MSELPLPLPPEHIPAGAVAWRSADARRWSAAVPGRWAHPLFATLVLAAGVAWAIVWEPVPACTAAQPCGADWLFPLHFGLLLLCAYWVWRQPRYALLSIAVLAAISVFRLLDAGTPASGTGESGFLAAAGLVAVTLVHRLSATRGQRALAEEAAGPARHPLPESAGRFARGRMSSVIGVLLLSVTGFALWQAFDVIGAYEERADRATRMTARVLTVEVRDEDLSSMVVEPTGTAGTVETGEPAGDRRYTLETAFPEDYPVGSDVEIVVDGDWVRLVSEPYDIFGWETLLLGSGVLGLAFLVNGLTGRRRSRALDSGRVPVLRVLLREGHEDGRTWVYAADDTVAETPLLTFHSLYATDDDDTDDTAEDEDGRDGAETGTEGDDEDEEAAAEQWRREKEELKAVLKGGGSVPPLREGLLYGPLYTGAEVVFLAPVAERGSGSGADAEPEVEVERSVTPVRAVGQELSGLFGSRGGAGRGDRPPRPADAIAAEMLPSAAPLTWSADGGSRAVGLFLLLVQGGGTWAVLDDGPSWQWLLAVIVVPVLVNAVATALNWRLTADRDGIWVAGPWRVRHIPWDSVIAVRHRPDTIEIEVSGNGADGDLSPVGAHWFQTRLGRTSAALKAAEALRALLHHPELRPEQKAGAAEQGAPLGPVIVVAAAVWAAVVLLLL</sequence>
<protein>
    <submittedName>
        <fullName evidence="3">Uncharacterized protein</fullName>
    </submittedName>
</protein>
<feature type="compositionally biased region" description="Acidic residues" evidence="1">
    <location>
        <begin position="379"/>
        <end position="389"/>
    </location>
</feature>
<keyword evidence="4" id="KW-1185">Reference proteome</keyword>
<accession>E2Q8A3</accession>
<evidence type="ECO:0000256" key="1">
    <source>
        <dbReference type="SAM" id="MobiDB-lite"/>
    </source>
</evidence>
<feature type="compositionally biased region" description="Acidic residues" evidence="1">
    <location>
        <begin position="357"/>
        <end position="371"/>
    </location>
</feature>
<proteinExistence type="predicted"/>
<dbReference type="GeneID" id="93732940"/>
<feature type="transmembrane region" description="Helical" evidence="2">
    <location>
        <begin position="94"/>
        <end position="111"/>
    </location>
</feature>
<feature type="transmembrane region" description="Helical" evidence="2">
    <location>
        <begin position="36"/>
        <end position="56"/>
    </location>
</feature>
<feature type="transmembrane region" description="Helical" evidence="2">
    <location>
        <begin position="72"/>
        <end position="89"/>
    </location>
</feature>
<dbReference type="Proteomes" id="UP000002357">
    <property type="component" value="Chromosome"/>
</dbReference>
<evidence type="ECO:0000313" key="3">
    <source>
        <dbReference type="EMBL" id="EFG05435.1"/>
    </source>
</evidence>
<keyword evidence="2" id="KW-1133">Transmembrane helix</keyword>
<feature type="transmembrane region" description="Helical" evidence="2">
    <location>
        <begin position="282"/>
        <end position="301"/>
    </location>
</feature>
<evidence type="ECO:0000256" key="2">
    <source>
        <dbReference type="SAM" id="Phobius"/>
    </source>
</evidence>
<organism evidence="3 4">
    <name type="scientific">Streptomyces clavuligerus</name>
    <dbReference type="NCBI Taxonomy" id="1901"/>
    <lineage>
        <taxon>Bacteria</taxon>
        <taxon>Bacillati</taxon>
        <taxon>Actinomycetota</taxon>
        <taxon>Actinomycetes</taxon>
        <taxon>Kitasatosporales</taxon>
        <taxon>Streptomycetaceae</taxon>
        <taxon>Streptomyces</taxon>
    </lineage>
</organism>
<feature type="transmembrane region" description="Helical" evidence="2">
    <location>
        <begin position="532"/>
        <end position="554"/>
    </location>
</feature>
<feature type="transmembrane region" description="Helical" evidence="2">
    <location>
        <begin position="509"/>
        <end position="526"/>
    </location>
</feature>
<keyword evidence="2" id="KW-0812">Transmembrane</keyword>
<dbReference type="OrthoDB" id="3824601at2"/>
<dbReference type="eggNOG" id="ENOG5033C6I">
    <property type="taxonomic scope" value="Bacteria"/>
</dbReference>
<dbReference type="EMBL" id="CM000913">
    <property type="protein sequence ID" value="EFG05435.1"/>
    <property type="molecule type" value="Genomic_DNA"/>
</dbReference>
<evidence type="ECO:0000313" key="4">
    <source>
        <dbReference type="Proteomes" id="UP000002357"/>
    </source>
</evidence>
<feature type="region of interest" description="Disordered" evidence="1">
    <location>
        <begin position="354"/>
        <end position="394"/>
    </location>
</feature>
<feature type="transmembrane region" description="Helical" evidence="2">
    <location>
        <begin position="651"/>
        <end position="669"/>
    </location>
</feature>
<feature type="transmembrane region" description="Helical" evidence="2">
    <location>
        <begin position="176"/>
        <end position="193"/>
    </location>
</feature>
<dbReference type="RefSeq" id="WP_003959468.1">
    <property type="nucleotide sequence ID" value="NZ_CM000913.1"/>
</dbReference>
<keyword evidence="2" id="KW-0472">Membrane</keyword>
<reference evidence="3 4" key="1">
    <citation type="journal article" date="2010" name="Genome Biol. Evol.">
        <title>The sequence of a 1.8-mb bacterial linear plasmid reveals a rich evolutionary reservoir of secondary metabolic pathways.</title>
        <authorList>
            <person name="Medema M.H."/>
            <person name="Trefzer A."/>
            <person name="Kovalchuk A."/>
            <person name="van den Berg M."/>
            <person name="Mueller U."/>
            <person name="Heijne W."/>
            <person name="Wu L."/>
            <person name="Alam M.T."/>
            <person name="Ronning C.M."/>
            <person name="Nierman W.C."/>
            <person name="Bovenberg R.A.L."/>
            <person name="Breitling R."/>
            <person name="Takano E."/>
        </authorList>
    </citation>
    <scope>NUCLEOTIDE SEQUENCE [LARGE SCALE GENOMIC DNA]</scope>
    <source>
        <strain evidence="4">ATCC 27064 / DSM 738 / JCM 4710 / NBRC 13307 / NCIMB 12785 / NRRL 3585 / VKM Ac-602</strain>
    </source>
</reference>
<dbReference type="AlphaFoldDB" id="E2Q8A3"/>
<gene>
    <name evidence="3" type="ORF">SCLAV_0359</name>
</gene>